<dbReference type="InterPro" id="IPR044925">
    <property type="entry name" value="His-Me_finger_sf"/>
</dbReference>
<evidence type="ECO:0000259" key="1">
    <source>
        <dbReference type="Pfam" id="PF01223"/>
    </source>
</evidence>
<evidence type="ECO:0000313" key="3">
    <source>
        <dbReference type="Proteomes" id="UP000830375"/>
    </source>
</evidence>
<reference evidence="2 3" key="1">
    <citation type="submission" date="2022-01" db="EMBL/GenBank/DDBJ databases">
        <title>A high-quality chromosome-level genome assembly of rohu carp, Labeo rohita.</title>
        <authorList>
            <person name="Arick M.A. II"/>
            <person name="Hsu C.-Y."/>
            <person name="Magbanua Z."/>
            <person name="Pechanova O."/>
            <person name="Grover C."/>
            <person name="Miller E."/>
            <person name="Thrash A."/>
            <person name="Ezzel L."/>
            <person name="Alam S."/>
            <person name="Benzie J."/>
            <person name="Hamilton M."/>
            <person name="Karsi A."/>
            <person name="Lawrence M.L."/>
            <person name="Peterson D.G."/>
        </authorList>
    </citation>
    <scope>NUCLEOTIDE SEQUENCE [LARGE SCALE GENOMIC DNA]</scope>
    <source>
        <strain evidence="3">BAU-BD-2019</strain>
        <tissue evidence="2">Blood</tissue>
    </source>
</reference>
<dbReference type="InterPro" id="IPR039015">
    <property type="entry name" value="ENDOD1"/>
</dbReference>
<name>A0ABQ8L539_LABRO</name>
<feature type="domain" description="DNA/RNA non-specific endonuclease/pyrophosphatase/phosphodiesterase" evidence="1">
    <location>
        <begin position="8"/>
        <end position="79"/>
    </location>
</feature>
<evidence type="ECO:0000313" key="2">
    <source>
        <dbReference type="EMBL" id="KAI2644831.1"/>
    </source>
</evidence>
<dbReference type="PANTHER" id="PTHR21472:SF21">
    <property type="entry name" value="ENDONUCLEASE DOMAIN-CONTAINING 1 PROTEIN-LIKE-RELATED"/>
    <property type="match status" value="1"/>
</dbReference>
<protein>
    <submittedName>
        <fullName evidence="2">Nuclease</fullName>
    </submittedName>
</protein>
<proteinExistence type="predicted"/>
<gene>
    <name evidence="2" type="ORF">H4Q32_027318</name>
</gene>
<dbReference type="Proteomes" id="UP000830375">
    <property type="component" value="Unassembled WGS sequence"/>
</dbReference>
<accession>A0ABQ8L539</accession>
<comment type="caution">
    <text evidence="2">The sequence shown here is derived from an EMBL/GenBank/DDBJ whole genome shotgun (WGS) entry which is preliminary data.</text>
</comment>
<sequence length="312" mass="36210">MVHERDSDKNIIKRYQAISSDYSNSGYDRGLLNPNSFHCEESRKATFTLTNAAPIDAGFNRIHWKNWESALRTVCYKHHLNDSKSFSFGYIGKNQPEGDISLMRVSDLDDQLSRLYSELLKTPQLIRIFVDNCFDDSKKLNEIQGVFDKLINLLANQGDQMATDVKNMSHTLKKVVRSSLHPYLTVSGYWCRNNHPCGTYGKDYYWCWTTSSFLYFFSRWDYCSPPLEGSRAKNGQYCQSNYACSTYGKGYKWCYTENGSSELCCTSDDCHSAVYDKTCWKNHPCGFHGYNYLWCYTDKKAKWQYCCKDCGQ</sequence>
<dbReference type="Pfam" id="PF01223">
    <property type="entry name" value="Endonuclease_NS"/>
    <property type="match status" value="1"/>
</dbReference>
<dbReference type="Gene3D" id="3.40.570.10">
    <property type="entry name" value="Extracellular Endonuclease, subunit A"/>
    <property type="match status" value="1"/>
</dbReference>
<dbReference type="EMBL" id="JACTAM010002425">
    <property type="protein sequence ID" value="KAI2644831.1"/>
    <property type="molecule type" value="Genomic_DNA"/>
</dbReference>
<keyword evidence="3" id="KW-1185">Reference proteome</keyword>
<dbReference type="PANTHER" id="PTHR21472">
    <property type="entry name" value="ENDONUCLEASE DOMAIN-CONTAINING 1 PROTEIN ENDOD1"/>
    <property type="match status" value="1"/>
</dbReference>
<dbReference type="InterPro" id="IPR044929">
    <property type="entry name" value="DNA/RNA_non-sp_Endonuclease_sf"/>
</dbReference>
<dbReference type="SUPFAM" id="SSF54060">
    <property type="entry name" value="His-Me finger endonucleases"/>
    <property type="match status" value="1"/>
</dbReference>
<organism evidence="2 3">
    <name type="scientific">Labeo rohita</name>
    <name type="common">Indian major carp</name>
    <name type="synonym">Cyprinus rohita</name>
    <dbReference type="NCBI Taxonomy" id="84645"/>
    <lineage>
        <taxon>Eukaryota</taxon>
        <taxon>Metazoa</taxon>
        <taxon>Chordata</taxon>
        <taxon>Craniata</taxon>
        <taxon>Vertebrata</taxon>
        <taxon>Euteleostomi</taxon>
        <taxon>Actinopterygii</taxon>
        <taxon>Neopterygii</taxon>
        <taxon>Teleostei</taxon>
        <taxon>Ostariophysi</taxon>
        <taxon>Cypriniformes</taxon>
        <taxon>Cyprinidae</taxon>
        <taxon>Labeoninae</taxon>
        <taxon>Labeonini</taxon>
        <taxon>Labeo</taxon>
    </lineage>
</organism>
<dbReference type="InterPro" id="IPR001604">
    <property type="entry name" value="Endo_G_ENPP1-like_dom"/>
</dbReference>